<name>Q75KT4_ORYSJ</name>
<accession>Q75KT4</accession>
<dbReference type="Proteomes" id="UP000000763">
    <property type="component" value="Chromosome 5"/>
</dbReference>
<sequence>MKTERIVSIRSGQKRIRILFGSDNSRIVRKTWYVALTRPYRLWASPAEVPLGYSKALSRRRKGTVSLDHFDSWYEDHYAVGRRSVVAVPQPSEVKERVELYFRLSSYPLPLVLSTVSLPGFPVNRSLIAMDATSKTMHPQPTIQSHFSWIITTNATWSAIFRTLILATANFRNSEFYTLARKMRKSSHKQQGNST</sequence>
<evidence type="ECO:0000313" key="2">
    <source>
        <dbReference type="EMBL" id="AAV59342.1"/>
    </source>
</evidence>
<reference evidence="3" key="4">
    <citation type="journal article" date="2008" name="Nucleic Acids Res.">
        <title>The rice annotation project database (RAP-DB): 2008 update.</title>
        <authorList>
            <consortium name="The rice annotation project (RAP)"/>
        </authorList>
    </citation>
    <scope>GENOME REANNOTATION</scope>
    <source>
        <strain evidence="3">cv. Nipponbare</strain>
    </source>
</reference>
<dbReference type="AlphaFoldDB" id="Q75KT4"/>
<protein>
    <submittedName>
        <fullName evidence="1">Uncharacterized protein</fullName>
    </submittedName>
</protein>
<reference evidence="1" key="3">
    <citation type="submission" date="2005-01" db="EMBL/GenBank/DDBJ databases">
        <title>Oryza sativa BAC OJ1732_H01 genomic sequence.</title>
        <authorList>
            <person name="Chow T.-Y."/>
            <person name="Hsing Y.-I.C."/>
            <person name="Chen C.-S."/>
            <person name="Chen H.-H."/>
            <person name="Liu S.-M."/>
            <person name="Chao Y.-T."/>
            <person name="Chang S.-J."/>
            <person name="Chen H.-C."/>
            <person name="Chen S.-K."/>
            <person name="Chen T.-R."/>
            <person name="Chen Y.-L."/>
            <person name="Cheng C.-H."/>
            <person name="Chung C.-I."/>
            <person name="Han S.-Y."/>
            <person name="Hsiao S.-H."/>
            <person name="Hsiung J.-N."/>
            <person name="Hsu C.-H."/>
            <person name="Hsu C.-T."/>
            <person name="Huang J.-J."/>
            <person name="Kau P.-I."/>
            <person name="Lee H.-F."/>
            <person name="Lee M.-C."/>
            <person name="Leu H.-L."/>
            <person name="Li Y.-F."/>
            <person name="Lin S.-J."/>
            <person name="Lin Y.-C."/>
            <person name="Lu P.-C."/>
            <person name="Wei F.-J."/>
            <person name="Wu C.-C."/>
            <person name="Wu S.-W."/>
            <person name="Yang K.-C."/>
            <person name="Yu C.-Y."/>
            <person name="Yu S.-W."/>
            <person name="Wu H.-P."/>
            <person name="Shaw J.-F."/>
        </authorList>
    </citation>
    <scope>NUCLEOTIDE SEQUENCE</scope>
</reference>
<gene>
    <name evidence="2" type="ORF">OJ1532_D06.8</name>
    <name evidence="1" type="ORF">OJ1732_H01.1</name>
</gene>
<dbReference type="EMBL" id="AC120985">
    <property type="protein sequence ID" value="AAV59342.1"/>
    <property type="molecule type" value="Genomic_DNA"/>
</dbReference>
<evidence type="ECO:0000313" key="3">
    <source>
        <dbReference type="Proteomes" id="UP000000763"/>
    </source>
</evidence>
<organism evidence="1 3">
    <name type="scientific">Oryza sativa subsp. japonica</name>
    <name type="common">Rice</name>
    <dbReference type="NCBI Taxonomy" id="39947"/>
    <lineage>
        <taxon>Eukaryota</taxon>
        <taxon>Viridiplantae</taxon>
        <taxon>Streptophyta</taxon>
        <taxon>Embryophyta</taxon>
        <taxon>Tracheophyta</taxon>
        <taxon>Spermatophyta</taxon>
        <taxon>Magnoliopsida</taxon>
        <taxon>Liliopsida</taxon>
        <taxon>Poales</taxon>
        <taxon>Poaceae</taxon>
        <taxon>BOP clade</taxon>
        <taxon>Oryzoideae</taxon>
        <taxon>Oryzeae</taxon>
        <taxon>Oryzinae</taxon>
        <taxon>Oryza</taxon>
        <taxon>Oryza sativa</taxon>
    </lineage>
</organism>
<dbReference type="EMBL" id="AC098835">
    <property type="protein sequence ID" value="AAS98447.1"/>
    <property type="molecule type" value="Genomic_DNA"/>
</dbReference>
<reference evidence="3" key="2">
    <citation type="journal article" date="2005" name="Nature">
        <title>The map-based sequence of the rice genome.</title>
        <authorList>
            <consortium name="International rice genome sequencing project (IRGSP)"/>
            <person name="Matsumoto T."/>
            <person name="Wu J."/>
            <person name="Kanamori H."/>
            <person name="Katayose Y."/>
            <person name="Fujisawa M."/>
            <person name="Namiki N."/>
            <person name="Mizuno H."/>
            <person name="Yamamoto K."/>
            <person name="Antonio B.A."/>
            <person name="Baba T."/>
            <person name="Sakata K."/>
            <person name="Nagamura Y."/>
            <person name="Aoki H."/>
            <person name="Arikawa K."/>
            <person name="Arita K."/>
            <person name="Bito T."/>
            <person name="Chiden Y."/>
            <person name="Fujitsuka N."/>
            <person name="Fukunaka R."/>
            <person name="Hamada M."/>
            <person name="Harada C."/>
            <person name="Hayashi A."/>
            <person name="Hijishita S."/>
            <person name="Honda M."/>
            <person name="Hosokawa S."/>
            <person name="Ichikawa Y."/>
            <person name="Idonuma A."/>
            <person name="Iijima M."/>
            <person name="Ikeda M."/>
            <person name="Ikeno M."/>
            <person name="Ito K."/>
            <person name="Ito S."/>
            <person name="Ito T."/>
            <person name="Ito Y."/>
            <person name="Ito Y."/>
            <person name="Iwabuchi A."/>
            <person name="Kamiya K."/>
            <person name="Karasawa W."/>
            <person name="Kurita K."/>
            <person name="Katagiri S."/>
            <person name="Kikuta A."/>
            <person name="Kobayashi H."/>
            <person name="Kobayashi N."/>
            <person name="Machita K."/>
            <person name="Maehara T."/>
            <person name="Masukawa M."/>
            <person name="Mizubayashi T."/>
            <person name="Mukai Y."/>
            <person name="Nagasaki H."/>
            <person name="Nagata Y."/>
            <person name="Naito S."/>
            <person name="Nakashima M."/>
            <person name="Nakama Y."/>
            <person name="Nakamichi Y."/>
            <person name="Nakamura M."/>
            <person name="Meguro A."/>
            <person name="Negishi M."/>
            <person name="Ohta I."/>
            <person name="Ohta T."/>
            <person name="Okamoto M."/>
            <person name="Ono N."/>
            <person name="Saji S."/>
            <person name="Sakaguchi M."/>
            <person name="Sakai K."/>
            <person name="Shibata M."/>
            <person name="Shimokawa T."/>
            <person name="Song J."/>
            <person name="Takazaki Y."/>
            <person name="Terasawa K."/>
            <person name="Tsugane M."/>
            <person name="Tsuji K."/>
            <person name="Ueda S."/>
            <person name="Waki K."/>
            <person name="Yamagata H."/>
            <person name="Yamamoto M."/>
            <person name="Yamamoto S."/>
            <person name="Yamane H."/>
            <person name="Yoshiki S."/>
            <person name="Yoshihara R."/>
            <person name="Yukawa K."/>
            <person name="Zhong H."/>
            <person name="Yano M."/>
            <person name="Yuan Q."/>
            <person name="Ouyang S."/>
            <person name="Liu J."/>
            <person name="Jones K.M."/>
            <person name="Gansberger K."/>
            <person name="Moffat K."/>
            <person name="Hill J."/>
            <person name="Bera J."/>
            <person name="Fadrosh D."/>
            <person name="Jin S."/>
            <person name="Johri S."/>
            <person name="Kim M."/>
            <person name="Overton L."/>
            <person name="Reardon M."/>
            <person name="Tsitrin T."/>
            <person name="Vuong H."/>
            <person name="Weaver B."/>
            <person name="Ciecko A."/>
            <person name="Tallon L."/>
            <person name="Jackson J."/>
            <person name="Pai G."/>
            <person name="Aken S.V."/>
            <person name="Utterback T."/>
            <person name="Reidmuller S."/>
            <person name="Feldblyum T."/>
            <person name="Hsiao J."/>
            <person name="Zismann V."/>
            <person name="Iobst S."/>
            <person name="de Vazeille A.R."/>
            <person name="Buell C.R."/>
            <person name="Ying K."/>
            <person name="Li Y."/>
            <person name="Lu T."/>
            <person name="Huang Y."/>
            <person name="Zhao Q."/>
            <person name="Feng Q."/>
            <person name="Zhang L."/>
            <person name="Zhu J."/>
            <person name="Weng Q."/>
            <person name="Mu J."/>
            <person name="Lu Y."/>
            <person name="Fan D."/>
            <person name="Liu Y."/>
            <person name="Guan J."/>
            <person name="Zhang Y."/>
            <person name="Yu S."/>
            <person name="Liu X."/>
            <person name="Zhang Y."/>
            <person name="Hong G."/>
            <person name="Han B."/>
            <person name="Choisne N."/>
            <person name="Demange N."/>
            <person name="Orjeda G."/>
            <person name="Samain S."/>
            <person name="Cattolico L."/>
            <person name="Pelletier E."/>
            <person name="Couloux A."/>
            <person name="Segurens B."/>
            <person name="Wincker P."/>
            <person name="D'Hont A."/>
            <person name="Scarpelli C."/>
            <person name="Weissenbach J."/>
            <person name="Salanoubat M."/>
            <person name="Quetier F."/>
            <person name="Yu Y."/>
            <person name="Kim H.R."/>
            <person name="Rambo T."/>
            <person name="Currie J."/>
            <person name="Collura K."/>
            <person name="Luo M."/>
            <person name="Yang T."/>
            <person name="Ammiraju J.S.S."/>
            <person name="Engler F."/>
            <person name="Soderlund C."/>
            <person name="Wing R.A."/>
            <person name="Palmer L.E."/>
            <person name="de la Bastide M."/>
            <person name="Spiegel L."/>
            <person name="Nascimento L."/>
            <person name="Zutavern T."/>
            <person name="O'Shaughnessy A."/>
            <person name="Dike S."/>
            <person name="Dedhia N."/>
            <person name="Preston R."/>
            <person name="Balija V."/>
            <person name="McCombie W.R."/>
            <person name="Chow T."/>
            <person name="Chen H."/>
            <person name="Chung M."/>
            <person name="Chen C."/>
            <person name="Shaw J."/>
            <person name="Wu H."/>
            <person name="Hsiao K."/>
            <person name="Chao Y."/>
            <person name="Chu M."/>
            <person name="Cheng C."/>
            <person name="Hour A."/>
            <person name="Lee P."/>
            <person name="Lin S."/>
            <person name="Lin Y."/>
            <person name="Liou J."/>
            <person name="Liu S."/>
            <person name="Hsing Y."/>
            <person name="Raghuvanshi S."/>
            <person name="Mohanty A."/>
            <person name="Bharti A.K."/>
            <person name="Gaur A."/>
            <person name="Gupta V."/>
            <person name="Kumar D."/>
            <person name="Ravi V."/>
            <person name="Vij S."/>
            <person name="Kapur A."/>
            <person name="Khurana P."/>
            <person name="Khurana P."/>
            <person name="Khurana J.P."/>
            <person name="Tyagi A.K."/>
            <person name="Gaikwad K."/>
            <person name="Singh A."/>
            <person name="Dalal V."/>
            <person name="Srivastava S."/>
            <person name="Dixit A."/>
            <person name="Pal A.K."/>
            <person name="Ghazi I.A."/>
            <person name="Yadav M."/>
            <person name="Pandit A."/>
            <person name="Bhargava A."/>
            <person name="Sureshbabu K."/>
            <person name="Batra K."/>
            <person name="Sharma T.R."/>
            <person name="Mohapatra T."/>
            <person name="Singh N.K."/>
            <person name="Messing J."/>
            <person name="Nelson A.B."/>
            <person name="Fuks G."/>
            <person name="Kavchok S."/>
            <person name="Keizer G."/>
            <person name="Linton E."/>
            <person name="Llaca V."/>
            <person name="Song R."/>
            <person name="Tanyolac B."/>
            <person name="Young S."/>
            <person name="Ho-Il K."/>
            <person name="Hahn J.H."/>
            <person name="Sangsakoo G."/>
            <person name="Vanavichit A."/>
            <person name="de Mattos Luiz.A.T."/>
            <person name="Zimmer P.D."/>
            <person name="Malone G."/>
            <person name="Dellagostin O."/>
            <person name="de Oliveira A.C."/>
            <person name="Bevan M."/>
            <person name="Bancroft I."/>
            <person name="Minx P."/>
            <person name="Cordum H."/>
            <person name="Wilson R."/>
            <person name="Cheng Z."/>
            <person name="Jin W."/>
            <person name="Jiang J."/>
            <person name="Leong S.A."/>
            <person name="Iwama H."/>
            <person name="Gojobori T."/>
            <person name="Itoh T."/>
            <person name="Niimura Y."/>
            <person name="Fujii Y."/>
            <person name="Habara T."/>
            <person name="Sakai H."/>
            <person name="Sato Y."/>
            <person name="Wilson G."/>
            <person name="Kumar K."/>
            <person name="McCouch S."/>
            <person name="Juretic N."/>
            <person name="Hoen D."/>
            <person name="Wright S."/>
            <person name="Bruskiewich R."/>
            <person name="Bureau T."/>
            <person name="Miyao A."/>
            <person name="Hirochika H."/>
            <person name="Nishikawa T."/>
            <person name="Kadowaki K."/>
            <person name="Sugiura M."/>
            <person name="Burr B."/>
            <person name="Sasaki T."/>
        </authorList>
    </citation>
    <scope>NUCLEOTIDE SEQUENCE [LARGE SCALE GENOMIC DNA]</scope>
    <source>
        <strain evidence="3">cv. Nipponbare</strain>
    </source>
</reference>
<reference evidence="2" key="1">
    <citation type="submission" date="2004-11" db="EMBL/GenBank/DDBJ databases">
        <title>Oryza sativa BAC OJ1532_D06 genomic sequence.</title>
        <authorList>
            <person name="Chow T.-Y."/>
            <person name="Hsing Y.-I.C."/>
            <person name="Chen C.-S."/>
            <person name="Chen H.-H."/>
            <person name="Liu S.-M."/>
            <person name="Chao Y.-T."/>
            <person name="Chang S.-J."/>
            <person name="Chen H.-C."/>
            <person name="Chen S.-K."/>
            <person name="Chen T.-R."/>
            <person name="Chen Y.-L."/>
            <person name="Cheng C.-H."/>
            <person name="Chung C.-I."/>
            <person name="Han S.-Y."/>
            <person name="Hsiao S.-H."/>
            <person name="Hsiung J.-N."/>
            <person name="Hsu C.-H."/>
            <person name="Huang J.-J."/>
            <person name="Kau P.-I."/>
            <person name="Lee M.-C."/>
            <person name="Leu H.-L."/>
            <person name="Li Y.-F."/>
            <person name="Lin S.-J."/>
            <person name="Lin Y.-C."/>
            <person name="Wu S.-W."/>
            <person name="Yu C.-Y."/>
            <person name="Yu S.-W."/>
            <person name="Wu H.-P."/>
            <person name="Shaw J.-F."/>
        </authorList>
    </citation>
    <scope>NUCLEOTIDE SEQUENCE</scope>
</reference>
<proteinExistence type="predicted"/>
<evidence type="ECO:0000313" key="1">
    <source>
        <dbReference type="EMBL" id="AAS98447.1"/>
    </source>
</evidence>